<dbReference type="Gene3D" id="3.90.1140.10">
    <property type="entry name" value="Cyclic phosphodiesterase"/>
    <property type="match status" value="1"/>
</dbReference>
<dbReference type="AlphaFoldDB" id="A0A4P8EKY1"/>
<protein>
    <submittedName>
        <fullName evidence="1">DUF1045 domain-containing protein</fullName>
    </submittedName>
</protein>
<reference evidence="1 2" key="1">
    <citation type="submission" date="2019-05" db="EMBL/GenBank/DDBJ databases">
        <title>Pseudorhodobacter turbinis sp. nov., isolated from the gut of the Korean turban shell.</title>
        <authorList>
            <person name="Jeong Y.-S."/>
            <person name="Kang W.-R."/>
            <person name="Bae J.-W."/>
        </authorList>
    </citation>
    <scope>NUCLEOTIDE SEQUENCE [LARGE SCALE GENOMIC DNA]</scope>
    <source>
        <strain evidence="1 2">S12M18</strain>
        <plasmid evidence="1 2">unnamed1</plasmid>
    </source>
</reference>
<dbReference type="Pfam" id="PF06299">
    <property type="entry name" value="DUF1045"/>
    <property type="match status" value="1"/>
</dbReference>
<keyword evidence="1" id="KW-0614">Plasmid</keyword>
<sequence length="223" mass="24288">MSYTRFAIYYVPPEGDLARFGAAWLGWDVALGQPADQFDIAQLDDVTMTPRKYGFHATLKPPFVLNAPHSFADLERAVALMAAGCAPAVCDGLALGNLGGFLALRPVGGTAEIARVAAQCVTDLDPFRAPAPEAELARRRAAGLSARQEALLTRWGYPYVMEEFGFHMTLTGRLPDDARAHWQAMTEAHLPPLPAPFRLDQIALVGECVDGRFEVIQRYTLSG</sequence>
<organism evidence="1 2">
    <name type="scientific">Pseudorhodobacter turbinis</name>
    <dbReference type="NCBI Taxonomy" id="2500533"/>
    <lineage>
        <taxon>Bacteria</taxon>
        <taxon>Pseudomonadati</taxon>
        <taxon>Pseudomonadota</taxon>
        <taxon>Alphaproteobacteria</taxon>
        <taxon>Rhodobacterales</taxon>
        <taxon>Paracoccaceae</taxon>
        <taxon>Pseudorhodobacter</taxon>
    </lineage>
</organism>
<accession>A0A4P8EKY1</accession>
<gene>
    <name evidence="1" type="ORF">EOK75_18585</name>
</gene>
<keyword evidence="2" id="KW-1185">Reference proteome</keyword>
<dbReference type="OrthoDB" id="4954742at2"/>
<evidence type="ECO:0000313" key="1">
    <source>
        <dbReference type="EMBL" id="QCO57697.1"/>
    </source>
</evidence>
<dbReference type="KEGG" id="pseb:EOK75_18585"/>
<proteinExistence type="predicted"/>
<dbReference type="InterPro" id="IPR009389">
    <property type="entry name" value="DUF1045"/>
</dbReference>
<dbReference type="PIRSF" id="PIRSF033328">
    <property type="entry name" value="Phest_Mll4975"/>
    <property type="match status" value="1"/>
</dbReference>
<dbReference type="RefSeq" id="WP_137195505.1">
    <property type="nucleotide sequence ID" value="NZ_CP039965.1"/>
</dbReference>
<geneLocation type="plasmid" evidence="1 2">
    <name>unnamed1</name>
</geneLocation>
<evidence type="ECO:0000313" key="2">
    <source>
        <dbReference type="Proteomes" id="UP000298631"/>
    </source>
</evidence>
<dbReference type="Proteomes" id="UP000298631">
    <property type="component" value="Plasmid unnamed1"/>
</dbReference>
<name>A0A4P8EKY1_9RHOB</name>
<dbReference type="EMBL" id="CP039965">
    <property type="protein sequence ID" value="QCO57697.1"/>
    <property type="molecule type" value="Genomic_DNA"/>
</dbReference>